<evidence type="ECO:0000256" key="8">
    <source>
        <dbReference type="ARBA" id="ARBA00022884"/>
    </source>
</evidence>
<dbReference type="InterPro" id="IPR036397">
    <property type="entry name" value="RNaseH_sf"/>
</dbReference>
<dbReference type="GO" id="GO:0003887">
    <property type="term" value="F:DNA-directed DNA polymerase activity"/>
    <property type="evidence" value="ECO:0007669"/>
    <property type="project" value="UniProtKB-KW"/>
</dbReference>
<organism evidence="17 18">
    <name type="scientific">Ophiocordyceps australis</name>
    <dbReference type="NCBI Taxonomy" id="1399860"/>
    <lineage>
        <taxon>Eukaryota</taxon>
        <taxon>Fungi</taxon>
        <taxon>Dikarya</taxon>
        <taxon>Ascomycota</taxon>
        <taxon>Pezizomycotina</taxon>
        <taxon>Sordariomycetes</taxon>
        <taxon>Hypocreomycetidae</taxon>
        <taxon>Hypocreales</taxon>
        <taxon>Ophiocordycipitaceae</taxon>
        <taxon>Ophiocordyceps</taxon>
    </lineage>
</organism>
<keyword evidence="8" id="KW-0694">RNA-binding</keyword>
<accession>A0A2C5XCV4</accession>
<keyword evidence="4" id="KW-0479">Metal-binding</keyword>
<evidence type="ECO:0000259" key="16">
    <source>
        <dbReference type="PROSITE" id="PS50994"/>
    </source>
</evidence>
<protein>
    <recommendedName>
        <fullName evidence="16">Integrase catalytic domain-containing protein</fullName>
    </recommendedName>
</protein>
<keyword evidence="6" id="KW-0378">Hydrolase</keyword>
<dbReference type="GO" id="GO:0046872">
    <property type="term" value="F:metal ion binding"/>
    <property type="evidence" value="ECO:0007669"/>
    <property type="project" value="UniProtKB-KW"/>
</dbReference>
<dbReference type="PANTHER" id="PTHR42648:SF11">
    <property type="entry name" value="TRANSPOSON TY4-P GAG-POL POLYPROTEIN"/>
    <property type="match status" value="1"/>
</dbReference>
<dbReference type="OrthoDB" id="4924025at2759"/>
<feature type="domain" description="Integrase catalytic" evidence="16">
    <location>
        <begin position="55"/>
        <end position="217"/>
    </location>
</feature>
<evidence type="ECO:0000313" key="17">
    <source>
        <dbReference type="EMBL" id="PHH67719.1"/>
    </source>
</evidence>
<evidence type="ECO:0000256" key="1">
    <source>
        <dbReference type="ARBA" id="ARBA00022578"/>
    </source>
</evidence>
<dbReference type="PROSITE" id="PS50994">
    <property type="entry name" value="INTEGRASE"/>
    <property type="match status" value="1"/>
</dbReference>
<dbReference type="GO" id="GO:0003964">
    <property type="term" value="F:RNA-directed DNA polymerase activity"/>
    <property type="evidence" value="ECO:0007669"/>
    <property type="project" value="UniProtKB-KW"/>
</dbReference>
<keyword evidence="10" id="KW-0695">RNA-directed DNA polymerase</keyword>
<keyword evidence="11" id="KW-0808">Transferase</keyword>
<keyword evidence="12" id="KW-0238">DNA-binding</keyword>
<evidence type="ECO:0000256" key="7">
    <source>
        <dbReference type="ARBA" id="ARBA00022842"/>
    </source>
</evidence>
<evidence type="ECO:0000256" key="13">
    <source>
        <dbReference type="ARBA" id="ARBA00023172"/>
    </source>
</evidence>
<evidence type="ECO:0000256" key="6">
    <source>
        <dbReference type="ARBA" id="ARBA00022801"/>
    </source>
</evidence>
<evidence type="ECO:0000256" key="5">
    <source>
        <dbReference type="ARBA" id="ARBA00022759"/>
    </source>
</evidence>
<dbReference type="InterPro" id="IPR012337">
    <property type="entry name" value="RNaseH-like_sf"/>
</dbReference>
<proteinExistence type="predicted"/>
<comment type="catalytic activity">
    <reaction evidence="14">
        <text>DNA(n) + a 2'-deoxyribonucleoside 5'-triphosphate = DNA(n+1) + diphosphate</text>
        <dbReference type="Rhea" id="RHEA:22508"/>
        <dbReference type="Rhea" id="RHEA-COMP:17339"/>
        <dbReference type="Rhea" id="RHEA-COMP:17340"/>
        <dbReference type="ChEBI" id="CHEBI:33019"/>
        <dbReference type="ChEBI" id="CHEBI:61560"/>
        <dbReference type="ChEBI" id="CHEBI:173112"/>
        <dbReference type="EC" id="2.7.7.49"/>
    </reaction>
</comment>
<keyword evidence="11" id="KW-0239">DNA-directed DNA polymerase</keyword>
<keyword evidence="13" id="KW-0233">DNA recombination</keyword>
<dbReference type="InterPro" id="IPR001584">
    <property type="entry name" value="Integrase_cat-core"/>
</dbReference>
<evidence type="ECO:0000256" key="4">
    <source>
        <dbReference type="ARBA" id="ARBA00022723"/>
    </source>
</evidence>
<evidence type="ECO:0000313" key="18">
    <source>
        <dbReference type="Proteomes" id="UP000224854"/>
    </source>
</evidence>
<dbReference type="GO" id="GO:0015074">
    <property type="term" value="P:DNA integration"/>
    <property type="evidence" value="ECO:0007669"/>
    <property type="project" value="UniProtKB-KW"/>
</dbReference>
<evidence type="ECO:0000256" key="11">
    <source>
        <dbReference type="ARBA" id="ARBA00022932"/>
    </source>
</evidence>
<dbReference type="GO" id="GO:0005634">
    <property type="term" value="C:nucleus"/>
    <property type="evidence" value="ECO:0007669"/>
    <property type="project" value="UniProtKB-ARBA"/>
</dbReference>
<keyword evidence="2" id="KW-0548">Nucleotidyltransferase</keyword>
<dbReference type="GO" id="GO:0003677">
    <property type="term" value="F:DNA binding"/>
    <property type="evidence" value="ECO:0007669"/>
    <property type="project" value="UniProtKB-KW"/>
</dbReference>
<evidence type="ECO:0000256" key="15">
    <source>
        <dbReference type="ARBA" id="ARBA00049244"/>
    </source>
</evidence>
<sequence>MGHPGVNAMAQLAKQPGVAFKALRSSTPGASPRCEVCATSKITKTHSRVPNDPAFPKRPYAVVSMDLFQPGPAHNGTSYMVLITCVHTQMKHAFEITNKTELPDVFEGFMAWVQRQFGLQIVKIVADNEPALFNQQFWARLDGLEVQNSSPMHPHQNGHAERSGGVVLQRMTLLLAQAGYDLTMWPLAAHAAVYLLNRTPCERLDWHSPLATRQKWLNDNITAWKGVKTTPDLRHIRAFGCKAFPMTRASLTGRGAGSEKLAPKGHIGYLAGYISSSQYLIWVPNLRRNSFINTTYVIFDESLFYSNERSIKA</sequence>
<evidence type="ECO:0000256" key="12">
    <source>
        <dbReference type="ARBA" id="ARBA00023125"/>
    </source>
</evidence>
<keyword evidence="5" id="KW-0255">Endonuclease</keyword>
<evidence type="ECO:0000256" key="14">
    <source>
        <dbReference type="ARBA" id="ARBA00048173"/>
    </source>
</evidence>
<evidence type="ECO:0000256" key="2">
    <source>
        <dbReference type="ARBA" id="ARBA00022695"/>
    </source>
</evidence>
<comment type="catalytic activity">
    <reaction evidence="15">
        <text>DNA(n) + a 2'-deoxyribonucleoside 5'-triphosphate = DNA(n+1) + diphosphate</text>
        <dbReference type="Rhea" id="RHEA:22508"/>
        <dbReference type="Rhea" id="RHEA-COMP:17339"/>
        <dbReference type="Rhea" id="RHEA-COMP:17340"/>
        <dbReference type="ChEBI" id="CHEBI:33019"/>
        <dbReference type="ChEBI" id="CHEBI:61560"/>
        <dbReference type="ChEBI" id="CHEBI:173112"/>
        <dbReference type="EC" id="2.7.7.7"/>
    </reaction>
</comment>
<evidence type="ECO:0000256" key="9">
    <source>
        <dbReference type="ARBA" id="ARBA00022908"/>
    </source>
</evidence>
<keyword evidence="18" id="KW-1185">Reference proteome</keyword>
<dbReference type="SUPFAM" id="SSF53098">
    <property type="entry name" value="Ribonuclease H-like"/>
    <property type="match status" value="1"/>
</dbReference>
<dbReference type="AlphaFoldDB" id="A0A2C5XCV4"/>
<dbReference type="InterPro" id="IPR039537">
    <property type="entry name" value="Retrotran_Ty1/copia-like"/>
</dbReference>
<dbReference type="GO" id="GO:0006310">
    <property type="term" value="P:DNA recombination"/>
    <property type="evidence" value="ECO:0007669"/>
    <property type="project" value="UniProtKB-KW"/>
</dbReference>
<dbReference type="EMBL" id="NJEU01001336">
    <property type="protein sequence ID" value="PHH67719.1"/>
    <property type="molecule type" value="Genomic_DNA"/>
</dbReference>
<dbReference type="GO" id="GO:0004519">
    <property type="term" value="F:endonuclease activity"/>
    <property type="evidence" value="ECO:0007669"/>
    <property type="project" value="UniProtKB-KW"/>
</dbReference>
<keyword evidence="9" id="KW-0229">DNA integration</keyword>
<reference evidence="17 18" key="1">
    <citation type="submission" date="2017-06" db="EMBL/GenBank/DDBJ databases">
        <title>Ant-infecting Ophiocordyceps genomes reveal a high diversity of potential behavioral manipulation genes and a possible major role for enterotoxins.</title>
        <authorList>
            <person name="De Bekker C."/>
            <person name="Evans H.C."/>
            <person name="Brachmann A."/>
            <person name="Hughes D.P."/>
        </authorList>
    </citation>
    <scope>NUCLEOTIDE SEQUENCE [LARGE SCALE GENOMIC DNA]</scope>
    <source>
        <strain evidence="17 18">1348a</strain>
    </source>
</reference>
<dbReference type="GO" id="GO:0003723">
    <property type="term" value="F:RNA binding"/>
    <property type="evidence" value="ECO:0007669"/>
    <property type="project" value="UniProtKB-KW"/>
</dbReference>
<dbReference type="PANTHER" id="PTHR42648">
    <property type="entry name" value="TRANSPOSASE, PUTATIVE-RELATED"/>
    <property type="match status" value="1"/>
</dbReference>
<name>A0A2C5XCV4_9HYPO</name>
<dbReference type="GO" id="GO:0016787">
    <property type="term" value="F:hydrolase activity"/>
    <property type="evidence" value="ECO:0007669"/>
    <property type="project" value="UniProtKB-KW"/>
</dbReference>
<gene>
    <name evidence="17" type="ORF">CDD82_1179</name>
</gene>
<evidence type="ECO:0000256" key="10">
    <source>
        <dbReference type="ARBA" id="ARBA00022918"/>
    </source>
</evidence>
<dbReference type="Gene3D" id="3.30.420.10">
    <property type="entry name" value="Ribonuclease H-like superfamily/Ribonuclease H"/>
    <property type="match status" value="1"/>
</dbReference>
<dbReference type="GO" id="GO:0032196">
    <property type="term" value="P:transposition"/>
    <property type="evidence" value="ECO:0007669"/>
    <property type="project" value="UniProtKB-KW"/>
</dbReference>
<evidence type="ECO:0000256" key="3">
    <source>
        <dbReference type="ARBA" id="ARBA00022722"/>
    </source>
</evidence>
<keyword evidence="3" id="KW-0540">Nuclease</keyword>
<keyword evidence="1" id="KW-0815">Transposition</keyword>
<dbReference type="Proteomes" id="UP000224854">
    <property type="component" value="Unassembled WGS sequence"/>
</dbReference>
<comment type="caution">
    <text evidence="17">The sequence shown here is derived from an EMBL/GenBank/DDBJ whole genome shotgun (WGS) entry which is preliminary data.</text>
</comment>
<keyword evidence="7" id="KW-0460">Magnesium</keyword>